<evidence type="ECO:0000313" key="5">
    <source>
        <dbReference type="EMBL" id="RWQ98786.1"/>
    </source>
</evidence>
<dbReference type="EMBL" id="RCNU01000002">
    <property type="protein sequence ID" value="RWQ98786.1"/>
    <property type="molecule type" value="Genomic_DNA"/>
</dbReference>
<evidence type="ECO:0000256" key="3">
    <source>
        <dbReference type="ARBA" id="ARBA00023002"/>
    </source>
</evidence>
<dbReference type="GO" id="GO:0016491">
    <property type="term" value="F:oxidoreductase activity"/>
    <property type="evidence" value="ECO:0007669"/>
    <property type="project" value="UniProtKB-KW"/>
</dbReference>
<dbReference type="Proteomes" id="UP000283841">
    <property type="component" value="Unassembled WGS sequence"/>
</dbReference>
<protein>
    <submittedName>
        <fullName evidence="5">NmrA-like family protein</fullName>
    </submittedName>
</protein>
<organism evidence="5 6">
    <name type="scientific">Byssochlamys spectabilis</name>
    <name type="common">Paecilomyces variotii</name>
    <dbReference type="NCBI Taxonomy" id="264951"/>
    <lineage>
        <taxon>Eukaryota</taxon>
        <taxon>Fungi</taxon>
        <taxon>Dikarya</taxon>
        <taxon>Ascomycota</taxon>
        <taxon>Pezizomycotina</taxon>
        <taxon>Eurotiomycetes</taxon>
        <taxon>Eurotiomycetidae</taxon>
        <taxon>Eurotiales</taxon>
        <taxon>Thermoascaceae</taxon>
        <taxon>Paecilomyces</taxon>
    </lineage>
</organism>
<dbReference type="PANTHER" id="PTHR47706">
    <property type="entry name" value="NMRA-LIKE FAMILY PROTEIN"/>
    <property type="match status" value="1"/>
</dbReference>
<dbReference type="InterPro" id="IPR016040">
    <property type="entry name" value="NAD(P)-bd_dom"/>
</dbReference>
<evidence type="ECO:0000313" key="6">
    <source>
        <dbReference type="Proteomes" id="UP000283841"/>
    </source>
</evidence>
<name>A0A443I430_BYSSP</name>
<dbReference type="Pfam" id="PF13460">
    <property type="entry name" value="NAD_binding_10"/>
    <property type="match status" value="1"/>
</dbReference>
<dbReference type="Gene3D" id="3.40.50.720">
    <property type="entry name" value="NAD(P)-binding Rossmann-like Domain"/>
    <property type="match status" value="1"/>
</dbReference>
<dbReference type="AlphaFoldDB" id="A0A443I430"/>
<dbReference type="SUPFAM" id="SSF51735">
    <property type="entry name" value="NAD(P)-binding Rossmann-fold domains"/>
    <property type="match status" value="1"/>
</dbReference>
<reference evidence="5 6" key="1">
    <citation type="journal article" date="2018" name="Front. Microbiol.">
        <title>Genomic and genetic insights into a cosmopolitan fungus, Paecilomyces variotii (Eurotiales).</title>
        <authorList>
            <person name="Urquhart A.S."/>
            <person name="Mondo S.J."/>
            <person name="Makela M.R."/>
            <person name="Hane J.K."/>
            <person name="Wiebenga A."/>
            <person name="He G."/>
            <person name="Mihaltcheva S."/>
            <person name="Pangilinan J."/>
            <person name="Lipzen A."/>
            <person name="Barry K."/>
            <person name="de Vries R.P."/>
            <person name="Grigoriev I.V."/>
            <person name="Idnurm A."/>
        </authorList>
    </citation>
    <scope>NUCLEOTIDE SEQUENCE [LARGE SCALE GENOMIC DNA]</scope>
    <source>
        <strain evidence="5 6">CBS 101075</strain>
    </source>
</reference>
<keyword evidence="2" id="KW-0521">NADP</keyword>
<keyword evidence="3" id="KW-0560">Oxidoreductase</keyword>
<comment type="caution">
    <text evidence="5">The sequence shown here is derived from an EMBL/GenBank/DDBJ whole genome shotgun (WGS) entry which is preliminary data.</text>
</comment>
<dbReference type="InterPro" id="IPR051609">
    <property type="entry name" value="NmrA/Isoflavone_reductase-like"/>
</dbReference>
<dbReference type="STRING" id="264951.A0A443I430"/>
<proteinExistence type="inferred from homology"/>
<keyword evidence="6" id="KW-1185">Reference proteome</keyword>
<dbReference type="VEuPathDB" id="FungiDB:C8Q69DRAFT_505404"/>
<dbReference type="Gene3D" id="3.90.25.10">
    <property type="entry name" value="UDP-galactose 4-epimerase, domain 1"/>
    <property type="match status" value="1"/>
</dbReference>
<dbReference type="InterPro" id="IPR036291">
    <property type="entry name" value="NAD(P)-bd_dom_sf"/>
</dbReference>
<sequence length="311" mass="35097">MSTIVGIAGITGKFARCIVGELLKQQHVFIRGFCRDPAKLPDSIKTSPRVHITQGGSDDMKALRSFARSCSVVICCYLGDNKLMTDGQKILIDACELEGVQRYIASDYTVDFTKLQYGQLPSKDPMILVKEYLESKDVAGVHVLIGAFMDTFWYHWFGIWDPAQYTLSYWGTGTEVWESTSYANAAEFVSAVALDETAVGLQKFLGDRKSIVEIADTFESVYGKRPGLNRLGSSEDLYKLMHQKMAEDPANVLSYLNLFYQYYCTNGQTYLDIDMENQRYPHVKRVTFEDFMRSHSVDELSTAMEKVGMGI</sequence>
<accession>A0A443I430</accession>
<gene>
    <name evidence="5" type="ORF">C8Q69DRAFT_505404</name>
</gene>
<feature type="domain" description="NAD(P)-binding" evidence="4">
    <location>
        <begin position="9"/>
        <end position="110"/>
    </location>
</feature>
<dbReference type="PANTHER" id="PTHR47706:SF9">
    <property type="entry name" value="NMRA-LIKE DOMAIN-CONTAINING PROTEIN-RELATED"/>
    <property type="match status" value="1"/>
</dbReference>
<dbReference type="GeneID" id="39601980"/>
<evidence type="ECO:0000256" key="2">
    <source>
        <dbReference type="ARBA" id="ARBA00022857"/>
    </source>
</evidence>
<evidence type="ECO:0000256" key="1">
    <source>
        <dbReference type="ARBA" id="ARBA00005725"/>
    </source>
</evidence>
<evidence type="ECO:0000259" key="4">
    <source>
        <dbReference type="Pfam" id="PF13460"/>
    </source>
</evidence>
<dbReference type="RefSeq" id="XP_028488431.1">
    <property type="nucleotide sequence ID" value="XM_028632703.1"/>
</dbReference>
<comment type="similarity">
    <text evidence="1">Belongs to the NmrA-type oxidoreductase family. Isoflavone reductase subfamily.</text>
</comment>